<dbReference type="Pfam" id="PF11999">
    <property type="entry name" value="Ice_binding"/>
    <property type="match status" value="1"/>
</dbReference>
<evidence type="ECO:0008006" key="7">
    <source>
        <dbReference type="Google" id="ProtNLM"/>
    </source>
</evidence>
<comment type="caution">
    <text evidence="5">The sequence shown here is derived from an EMBL/GenBank/DDBJ whole genome shotgun (WGS) entry which is preliminary data.</text>
</comment>
<evidence type="ECO:0000256" key="4">
    <source>
        <dbReference type="SAM" id="Phobius"/>
    </source>
</evidence>
<protein>
    <recommendedName>
        <fullName evidence="7">DUF3494 domain-containing protein</fullName>
    </recommendedName>
</protein>
<evidence type="ECO:0000313" key="6">
    <source>
        <dbReference type="Proteomes" id="UP001620520"/>
    </source>
</evidence>
<evidence type="ECO:0000256" key="2">
    <source>
        <dbReference type="ARBA" id="ARBA00022729"/>
    </source>
</evidence>
<reference evidence="5 6" key="1">
    <citation type="submission" date="2024-10" db="EMBL/GenBank/DDBJ databases">
        <title>Novel secondary metabolite-producing bacteria for plant disease control.</title>
        <authorList>
            <person name="Chevrette M."/>
        </authorList>
    </citation>
    <scope>NUCLEOTIDE SEQUENCE [LARGE SCALE GENOMIC DNA]</scope>
    <source>
        <strain evidence="5 6">J30 TE3557</strain>
    </source>
</reference>
<name>A0ABW8NAX8_9MICC</name>
<organism evidence="5 6">
    <name type="scientific">Paenarthrobacter histidinolovorans</name>
    <dbReference type="NCBI Taxonomy" id="43664"/>
    <lineage>
        <taxon>Bacteria</taxon>
        <taxon>Bacillati</taxon>
        <taxon>Actinomycetota</taxon>
        <taxon>Actinomycetes</taxon>
        <taxon>Micrococcales</taxon>
        <taxon>Micrococcaceae</taxon>
        <taxon>Paenarthrobacter</taxon>
    </lineage>
</organism>
<dbReference type="Proteomes" id="UP001620520">
    <property type="component" value="Unassembled WGS sequence"/>
</dbReference>
<evidence type="ECO:0000313" key="5">
    <source>
        <dbReference type="EMBL" id="MFK4640739.1"/>
    </source>
</evidence>
<keyword evidence="2" id="KW-0732">Signal</keyword>
<evidence type="ECO:0000256" key="1">
    <source>
        <dbReference type="ARBA" id="ARBA00005445"/>
    </source>
</evidence>
<feature type="transmembrane region" description="Helical" evidence="4">
    <location>
        <begin position="382"/>
        <end position="404"/>
    </location>
</feature>
<evidence type="ECO:0000256" key="3">
    <source>
        <dbReference type="SAM" id="MobiDB-lite"/>
    </source>
</evidence>
<sequence>MHHTSARKDPRIQSAGSSYRRKTVSVGAASGVLLLAGAIMLQQSPAFAATPVNLGTAGSYSVLAATTVTNTGPTTLQGDLGLSPGTAITGFPPGIAAGTTHAADAVALQAQSDLTTAYNNAAGQALTAGVSGDLVGQTLTEGVYKSTSSLALSGQLTLDGQGNPASVFVFQVASTLITASASSIIFTNGAQACNVFWQVGSSATLGTASSFKGTILALTSITAQTNAIVEGRLLARNGQVSLDTNVITAPACVTAPTTSAPPGTATATATATPTATETASETATATATPTETETATATATPTATETATASPTVTVTASETATATPTATATATQTATATATAPSTDSAVPVQSVPLAGTGRNQGTNVDTAARVSNTGPMSRTAVLGTILVALGGAGMLTLGIRLVTGIRKENR</sequence>
<keyword evidence="6" id="KW-1185">Reference proteome</keyword>
<comment type="similarity">
    <text evidence="1">Belongs to the ice-binding protein family.</text>
</comment>
<dbReference type="InterPro" id="IPR021884">
    <property type="entry name" value="Ice-bd_prot"/>
</dbReference>
<gene>
    <name evidence="5" type="ORF">ABIA52_003628</name>
</gene>
<keyword evidence="4" id="KW-0812">Transmembrane</keyword>
<dbReference type="EMBL" id="JBIYEW010000003">
    <property type="protein sequence ID" value="MFK4640739.1"/>
    <property type="molecule type" value="Genomic_DNA"/>
</dbReference>
<keyword evidence="4" id="KW-1133">Transmembrane helix</keyword>
<proteinExistence type="inferred from homology"/>
<feature type="compositionally biased region" description="Low complexity" evidence="3">
    <location>
        <begin position="256"/>
        <end position="349"/>
    </location>
</feature>
<keyword evidence="4" id="KW-0472">Membrane</keyword>
<accession>A0ABW8NAX8</accession>
<feature type="compositionally biased region" description="Polar residues" evidence="3">
    <location>
        <begin position="359"/>
        <end position="373"/>
    </location>
</feature>
<feature type="region of interest" description="Disordered" evidence="3">
    <location>
        <begin position="256"/>
        <end position="373"/>
    </location>
</feature>